<dbReference type="Gene3D" id="1.10.30.50">
    <property type="match status" value="1"/>
</dbReference>
<gene>
    <name evidence="2" type="ORF">CYPRO_0685</name>
</gene>
<dbReference type="PANTHER" id="PTHR33877">
    <property type="entry name" value="SLL1193 PROTEIN"/>
    <property type="match status" value="1"/>
</dbReference>
<protein>
    <submittedName>
        <fullName evidence="2">HNH endonuclease</fullName>
    </submittedName>
</protein>
<dbReference type="KEGG" id="cprv:CYPRO_0685"/>
<dbReference type="InterPro" id="IPR003615">
    <property type="entry name" value="HNH_nuc"/>
</dbReference>
<dbReference type="GO" id="GO:0003676">
    <property type="term" value="F:nucleic acid binding"/>
    <property type="evidence" value="ECO:0007669"/>
    <property type="project" value="InterPro"/>
</dbReference>
<dbReference type="OrthoDB" id="5918473at2"/>
<keyword evidence="2" id="KW-0378">Hydrolase</keyword>
<evidence type="ECO:0000313" key="2">
    <source>
        <dbReference type="EMBL" id="AXI99968.1"/>
    </source>
</evidence>
<accession>A0A345UHL7</accession>
<keyword evidence="2" id="KW-0540">Nuclease</keyword>
<dbReference type="SMART" id="SM00507">
    <property type="entry name" value="HNHc"/>
    <property type="match status" value="1"/>
</dbReference>
<name>A0A345UHL7_9BACT</name>
<reference evidence="2 3" key="1">
    <citation type="submission" date="2018-03" db="EMBL/GenBank/DDBJ databases">
        <title>Phenotypic and genomic properties of Cyclonatronum proteinivorum gen. nov., sp. nov., a haloalkaliphilic bacteroidete from soda lakes possessing Na+-translocating rhodopsin.</title>
        <authorList>
            <person name="Toshchakov S.V."/>
            <person name="Korzhenkov A."/>
            <person name="Samarov N.I."/>
            <person name="Kublanov I.V."/>
            <person name="Muntyan M.S."/>
            <person name="Sorokin D.Y."/>
        </authorList>
    </citation>
    <scope>NUCLEOTIDE SEQUENCE [LARGE SCALE GENOMIC DNA]</scope>
    <source>
        <strain evidence="2 3">Omega</strain>
    </source>
</reference>
<dbReference type="EMBL" id="CP027806">
    <property type="protein sequence ID" value="AXI99968.1"/>
    <property type="molecule type" value="Genomic_DNA"/>
</dbReference>
<sequence length="137" mass="15154">MRAVLKGESPQTYKRYQDARNDLGSRIDWHCSYCEMAITNMIEVEHVVPTANGGDPLAWENLLLSCKYCNTVKGARNLSREGYIWPDRDNSDAAFDYSETGGITAKDTPVRAEAIATIGLMGLDRNPGTSHEPSKAD</sequence>
<dbReference type="GO" id="GO:0004519">
    <property type="term" value="F:endonuclease activity"/>
    <property type="evidence" value="ECO:0007669"/>
    <property type="project" value="UniProtKB-KW"/>
</dbReference>
<dbReference type="Pfam" id="PF01844">
    <property type="entry name" value="HNH"/>
    <property type="match status" value="1"/>
</dbReference>
<keyword evidence="3" id="KW-1185">Reference proteome</keyword>
<dbReference type="PANTHER" id="PTHR33877:SF2">
    <property type="entry name" value="OS07G0170200 PROTEIN"/>
    <property type="match status" value="1"/>
</dbReference>
<proteinExistence type="predicted"/>
<dbReference type="InterPro" id="IPR002711">
    <property type="entry name" value="HNH"/>
</dbReference>
<dbReference type="AlphaFoldDB" id="A0A345UHL7"/>
<dbReference type="CDD" id="cd00085">
    <property type="entry name" value="HNHc"/>
    <property type="match status" value="1"/>
</dbReference>
<feature type="domain" description="HNH nuclease" evidence="1">
    <location>
        <begin position="18"/>
        <end position="71"/>
    </location>
</feature>
<organism evidence="2 3">
    <name type="scientific">Cyclonatronum proteinivorum</name>
    <dbReference type="NCBI Taxonomy" id="1457365"/>
    <lineage>
        <taxon>Bacteria</taxon>
        <taxon>Pseudomonadati</taxon>
        <taxon>Balneolota</taxon>
        <taxon>Balneolia</taxon>
        <taxon>Balneolales</taxon>
        <taxon>Cyclonatronaceae</taxon>
        <taxon>Cyclonatronum</taxon>
    </lineage>
</organism>
<dbReference type="Proteomes" id="UP000254808">
    <property type="component" value="Chromosome"/>
</dbReference>
<evidence type="ECO:0000259" key="1">
    <source>
        <dbReference type="SMART" id="SM00507"/>
    </source>
</evidence>
<dbReference type="GO" id="GO:0008270">
    <property type="term" value="F:zinc ion binding"/>
    <property type="evidence" value="ECO:0007669"/>
    <property type="project" value="InterPro"/>
</dbReference>
<keyword evidence="2" id="KW-0255">Endonuclease</keyword>
<dbReference type="InterPro" id="IPR052892">
    <property type="entry name" value="NA-targeting_endonuclease"/>
</dbReference>
<dbReference type="RefSeq" id="WP_124245505.1">
    <property type="nucleotide sequence ID" value="NZ_CP027806.1"/>
</dbReference>
<evidence type="ECO:0000313" key="3">
    <source>
        <dbReference type="Proteomes" id="UP000254808"/>
    </source>
</evidence>